<dbReference type="EnsemblPlants" id="Bra034958.1">
    <property type="protein sequence ID" value="Bra034958.1-P"/>
    <property type="gene ID" value="Bra034958"/>
</dbReference>
<accession>A0A3P5YHY0</accession>
<dbReference type="AlphaFoldDB" id="M4F1L2"/>
<accession>M4F1L2</accession>
<dbReference type="HOGENOM" id="CLU_2486540_0_0_1"/>
<protein>
    <submittedName>
        <fullName evidence="1 2">Uncharacterized protein</fullName>
    </submittedName>
</protein>
<dbReference type="EMBL" id="LR031569">
    <property type="protein sequence ID" value="VDC66809.1"/>
    <property type="molecule type" value="Genomic_DNA"/>
</dbReference>
<reference evidence="3" key="2">
    <citation type="journal article" date="2018" name="Hortic Res">
        <title>Improved Brassica rapa reference genome by single-molecule sequencing and chromosome conformation capture technologies.</title>
        <authorList>
            <person name="Zhang L."/>
            <person name="Cai X."/>
            <person name="Wu J."/>
            <person name="Liu M."/>
            <person name="Grob S."/>
            <person name="Cheng F."/>
            <person name="Liang J."/>
            <person name="Cai C."/>
            <person name="Liu Z."/>
            <person name="Liu B."/>
            <person name="Wang F."/>
            <person name="Li S."/>
            <person name="Liu F."/>
            <person name="Li X."/>
            <person name="Cheng L."/>
            <person name="Yang W."/>
            <person name="Li M.H."/>
            <person name="Grossniklaus U."/>
            <person name="Zheng H."/>
            <person name="Wang X."/>
        </authorList>
    </citation>
    <scope>NUCLEOTIDE SEQUENCE [LARGE SCALE GENOMIC DNA]</scope>
    <source>
        <strain evidence="3">cv. Chiifu-401-42</strain>
    </source>
</reference>
<evidence type="ECO:0000313" key="2">
    <source>
        <dbReference type="EnsemblPlants" id="Bra034958.1-P"/>
    </source>
</evidence>
<reference evidence="2" key="4">
    <citation type="submission" date="2023-03" db="UniProtKB">
        <authorList>
            <consortium name="EnsemblPlants"/>
        </authorList>
    </citation>
    <scope>IDENTIFICATION</scope>
    <source>
        <strain evidence="2">cv. Chiifu-401-42</strain>
    </source>
</reference>
<organism evidence="2 3">
    <name type="scientific">Brassica campestris</name>
    <name type="common">Field mustard</name>
    <dbReference type="NCBI Taxonomy" id="3711"/>
    <lineage>
        <taxon>Eukaryota</taxon>
        <taxon>Viridiplantae</taxon>
        <taxon>Streptophyta</taxon>
        <taxon>Embryophyta</taxon>
        <taxon>Tracheophyta</taxon>
        <taxon>Spermatophyta</taxon>
        <taxon>Magnoliopsida</taxon>
        <taxon>eudicotyledons</taxon>
        <taxon>Gunneridae</taxon>
        <taxon>Pentapetalae</taxon>
        <taxon>rosids</taxon>
        <taxon>malvids</taxon>
        <taxon>Brassicales</taxon>
        <taxon>Brassicaceae</taxon>
        <taxon>Brassiceae</taxon>
        <taxon>Brassica</taxon>
    </lineage>
</organism>
<evidence type="ECO:0000313" key="1">
    <source>
        <dbReference type="EMBL" id="VDC66809.1"/>
    </source>
</evidence>
<sequence>MPRWGEEFELQYRELTAMELRSGVVPAASCMVDSIHERLKKTMVHPRVTTTIASQIHPSSPVILNESPCLWLDAIQRRYLAGVEEGV</sequence>
<evidence type="ECO:0000313" key="3">
    <source>
        <dbReference type="Proteomes" id="UP000011750"/>
    </source>
</evidence>
<reference evidence="1" key="3">
    <citation type="submission" date="2018-11" db="EMBL/GenBank/DDBJ databases">
        <authorList>
            <consortium name="Genoscope - CEA"/>
            <person name="William W."/>
        </authorList>
    </citation>
    <scope>NUCLEOTIDE SEQUENCE</scope>
</reference>
<dbReference type="Gramene" id="Bra034958.1">
    <property type="protein sequence ID" value="Bra034958.1-P"/>
    <property type="gene ID" value="Bra034958"/>
</dbReference>
<gene>
    <name evidence="1" type="ORF">BRAA06T25349Z</name>
</gene>
<name>M4F1L2_BRACM</name>
<dbReference type="InParanoid" id="M4F1L2"/>
<keyword evidence="3" id="KW-1185">Reference proteome</keyword>
<reference evidence="3" key="1">
    <citation type="journal article" date="2011" name="Nat. Genet.">
        <title>The genome of the mesopolyploid crop species Brassica rapa.</title>
        <authorList>
            <consortium name="Brassica rapa Genome Sequencing Project Consortium"/>
            <person name="Wang X."/>
            <person name="Wang H."/>
            <person name="Wang J."/>
            <person name="Sun R."/>
            <person name="Wu J."/>
            <person name="Liu S."/>
            <person name="Bai Y."/>
            <person name="Mun J.H."/>
            <person name="Bancroft I."/>
            <person name="Cheng F."/>
            <person name="Huang S."/>
            <person name="Li X."/>
            <person name="Hua W."/>
            <person name="Wang J."/>
            <person name="Wang X."/>
            <person name="Freeling M."/>
            <person name="Pires J.C."/>
            <person name="Paterson A.H."/>
            <person name="Chalhoub B."/>
            <person name="Wang B."/>
            <person name="Hayward A."/>
            <person name="Sharpe A.G."/>
            <person name="Park B.S."/>
            <person name="Weisshaar B."/>
            <person name="Liu B."/>
            <person name="Li B."/>
            <person name="Liu B."/>
            <person name="Tong C."/>
            <person name="Song C."/>
            <person name="Duran C."/>
            <person name="Peng C."/>
            <person name="Geng C."/>
            <person name="Koh C."/>
            <person name="Lin C."/>
            <person name="Edwards D."/>
            <person name="Mu D."/>
            <person name="Shen D."/>
            <person name="Soumpourou E."/>
            <person name="Li F."/>
            <person name="Fraser F."/>
            <person name="Conant G."/>
            <person name="Lassalle G."/>
            <person name="King G.J."/>
            <person name="Bonnema G."/>
            <person name="Tang H."/>
            <person name="Wang H."/>
            <person name="Belcram H."/>
            <person name="Zhou H."/>
            <person name="Hirakawa H."/>
            <person name="Abe H."/>
            <person name="Guo H."/>
            <person name="Wang H."/>
            <person name="Jin H."/>
            <person name="Parkin I.A."/>
            <person name="Batley J."/>
            <person name="Kim J.S."/>
            <person name="Just J."/>
            <person name="Li J."/>
            <person name="Xu J."/>
            <person name="Deng J."/>
            <person name="Kim J.A."/>
            <person name="Li J."/>
            <person name="Yu J."/>
            <person name="Meng J."/>
            <person name="Wang J."/>
            <person name="Min J."/>
            <person name="Poulain J."/>
            <person name="Wang J."/>
            <person name="Hatakeyama K."/>
            <person name="Wu K."/>
            <person name="Wang L."/>
            <person name="Fang L."/>
            <person name="Trick M."/>
            <person name="Links M.G."/>
            <person name="Zhao M."/>
            <person name="Jin M."/>
            <person name="Ramchiary N."/>
            <person name="Drou N."/>
            <person name="Berkman P.J."/>
            <person name="Cai Q."/>
            <person name="Huang Q."/>
            <person name="Li R."/>
            <person name="Tabata S."/>
            <person name="Cheng S."/>
            <person name="Zhang S."/>
            <person name="Zhang S."/>
            <person name="Huang S."/>
            <person name="Sato S."/>
            <person name="Sun S."/>
            <person name="Kwon S.J."/>
            <person name="Choi S.R."/>
            <person name="Lee T.H."/>
            <person name="Fan W."/>
            <person name="Zhao X."/>
            <person name="Tan X."/>
            <person name="Xu X."/>
            <person name="Wang Y."/>
            <person name="Qiu Y."/>
            <person name="Yin Y."/>
            <person name="Li Y."/>
            <person name="Du Y."/>
            <person name="Liao Y."/>
            <person name="Lim Y."/>
            <person name="Narusaka Y."/>
            <person name="Wang Y."/>
            <person name="Wang Z."/>
            <person name="Li Z."/>
            <person name="Wang Z."/>
            <person name="Xiong Z."/>
            <person name="Zhang Z."/>
        </authorList>
    </citation>
    <scope>NUCLEOTIDE SEQUENCE [LARGE SCALE GENOMIC DNA]</scope>
    <source>
        <strain evidence="3">cv. Chiifu-401-42</strain>
    </source>
</reference>
<proteinExistence type="predicted"/>
<dbReference type="Proteomes" id="UP000011750">
    <property type="component" value="Unassembled WGS sequence"/>
</dbReference>